<dbReference type="Proteomes" id="UP000217979">
    <property type="component" value="Chromosome"/>
</dbReference>
<evidence type="ECO:0000313" key="1">
    <source>
        <dbReference type="EMBL" id="ATF91918.1"/>
    </source>
</evidence>
<reference evidence="2 4" key="2">
    <citation type="submission" date="2018-06" db="EMBL/GenBank/DDBJ databases">
        <authorList>
            <consortium name="Pathogen Informatics"/>
            <person name="Doyle S."/>
        </authorList>
    </citation>
    <scope>NUCLEOTIDE SEQUENCE [LARGE SCALE GENOMIC DNA]</scope>
    <source>
        <strain evidence="2 4">NCTC12120</strain>
    </source>
</reference>
<proteinExistence type="predicted"/>
<accession>A0A291DWF5</accession>
<name>A0A291DWF5_9ENTR</name>
<sequence>MEKYVFYSRDIAFNVYPKSALGAEEKKQLAAGGFQKIGFEVRAKDEADALDKFIAHFKENTEALKEYTENIAFASLLFVGIPLIA</sequence>
<gene>
    <name evidence="1" type="ORF">CO704_07355</name>
    <name evidence="2" type="ORF">NCTC12120_04506</name>
</gene>
<reference evidence="1 3" key="1">
    <citation type="submission" date="2017-09" db="EMBL/GenBank/DDBJ databases">
        <title>FDA dAtabase for Regulatory Grade micrObial Sequences (FDA-ARGOS): Supporting development and validation of Infectious Disease Dx tests.</title>
        <authorList>
            <person name="Minogue T."/>
            <person name="Wolcott M."/>
            <person name="Wasieloski L."/>
            <person name="Aguilar W."/>
            <person name="Moore D."/>
            <person name="Tallon L."/>
            <person name="Sadzewicz L."/>
            <person name="Ott S."/>
            <person name="Zhao X."/>
            <person name="Nagaraj S."/>
            <person name="Vavikolanu K."/>
            <person name="Aluvathingal J."/>
            <person name="Nadendla S."/>
            <person name="Sichtig H."/>
        </authorList>
    </citation>
    <scope>NUCLEOTIDE SEQUENCE [LARGE SCALE GENOMIC DNA]</scope>
    <source>
        <strain evidence="1 3">FDAARGOS_392</strain>
    </source>
</reference>
<protein>
    <submittedName>
        <fullName evidence="1">Uncharacterized protein</fullName>
    </submittedName>
</protein>
<dbReference type="EMBL" id="UAVU01000007">
    <property type="protein sequence ID" value="SQC91351.1"/>
    <property type="molecule type" value="Genomic_DNA"/>
</dbReference>
<dbReference type="Proteomes" id="UP000251197">
    <property type="component" value="Unassembled WGS sequence"/>
</dbReference>
<evidence type="ECO:0000313" key="4">
    <source>
        <dbReference type="Proteomes" id="UP000251197"/>
    </source>
</evidence>
<dbReference type="EMBL" id="CP023525">
    <property type="protein sequence ID" value="ATF91918.1"/>
    <property type="molecule type" value="Genomic_DNA"/>
</dbReference>
<organism evidence="1 3">
    <name type="scientific">Cedecea neteri</name>
    <dbReference type="NCBI Taxonomy" id="158822"/>
    <lineage>
        <taxon>Bacteria</taxon>
        <taxon>Pseudomonadati</taxon>
        <taxon>Pseudomonadota</taxon>
        <taxon>Gammaproteobacteria</taxon>
        <taxon>Enterobacterales</taxon>
        <taxon>Enterobacteriaceae</taxon>
        <taxon>Cedecea</taxon>
    </lineage>
</organism>
<evidence type="ECO:0000313" key="3">
    <source>
        <dbReference type="Proteomes" id="UP000217979"/>
    </source>
</evidence>
<dbReference type="RefSeq" id="WP_061276545.1">
    <property type="nucleotide sequence ID" value="NZ_CP023525.1"/>
</dbReference>
<evidence type="ECO:0000313" key="2">
    <source>
        <dbReference type="EMBL" id="SQC91351.1"/>
    </source>
</evidence>
<dbReference type="AlphaFoldDB" id="A0A291DWF5"/>